<protein>
    <recommendedName>
        <fullName evidence="10">WSC domain-containing protein</fullName>
    </recommendedName>
</protein>
<evidence type="ECO:0000256" key="8">
    <source>
        <dbReference type="SAM" id="Phobius"/>
    </source>
</evidence>
<sequence>MSPLDFSSAKRLCLWTLAWSGLPALAGAEILLVGTPTIPTLTSTLTLTTTVEYRPSLIPGNSQYTLVGCYSPFSEDGGHIFGPGDHDAVSEDKIKPSDLTIETCLRGFGSLVPPKEEEKGYTYVGLRNGSECRCSNQLPADTHKLPNDNCMAPCPGDPKLSCGGRTNITVYSLILTPSETKHSTTTPTTTSSSTASSSTTDTEATAPSEPFPSSVAPGKPASAATVGAITGSLSGAVLIVACLFLCYRAHTRKKRVQDAHVKSVLDRRGQRPVQSPIFTQADIHNQVGHLVAPGGINGKDGGQHSSGRNKSNAYGNLVPNTPALELGEKPKLKSTLT</sequence>
<dbReference type="SMART" id="SM00321">
    <property type="entry name" value="WSC"/>
    <property type="match status" value="1"/>
</dbReference>
<evidence type="ECO:0000256" key="2">
    <source>
        <dbReference type="ARBA" id="ARBA00022692"/>
    </source>
</evidence>
<keyword evidence="2 8" id="KW-0812">Transmembrane</keyword>
<reference evidence="11" key="1">
    <citation type="submission" date="2022-07" db="EMBL/GenBank/DDBJ databases">
        <title>Genome Sequence of Xylaria arbuscula.</title>
        <authorList>
            <person name="Buettner E."/>
        </authorList>
    </citation>
    <scope>NUCLEOTIDE SEQUENCE</scope>
    <source>
        <strain evidence="11">VT107</strain>
    </source>
</reference>
<dbReference type="PROSITE" id="PS51212">
    <property type="entry name" value="WSC"/>
    <property type="match status" value="1"/>
</dbReference>
<dbReference type="GO" id="GO:0005886">
    <property type="term" value="C:plasma membrane"/>
    <property type="evidence" value="ECO:0007669"/>
    <property type="project" value="TreeGrafter"/>
</dbReference>
<feature type="domain" description="WSC" evidence="10">
    <location>
        <begin position="63"/>
        <end position="174"/>
    </location>
</feature>
<dbReference type="PANTHER" id="PTHR24269:SF16">
    <property type="entry name" value="PROTEIN SLG1"/>
    <property type="match status" value="1"/>
</dbReference>
<feature type="signal peptide" evidence="9">
    <location>
        <begin position="1"/>
        <end position="28"/>
    </location>
</feature>
<evidence type="ECO:0000256" key="4">
    <source>
        <dbReference type="ARBA" id="ARBA00022989"/>
    </source>
</evidence>
<evidence type="ECO:0000256" key="5">
    <source>
        <dbReference type="ARBA" id="ARBA00023136"/>
    </source>
</evidence>
<evidence type="ECO:0000256" key="6">
    <source>
        <dbReference type="ARBA" id="ARBA00023180"/>
    </source>
</evidence>
<keyword evidence="3 9" id="KW-0732">Signal</keyword>
<dbReference type="InterPro" id="IPR002889">
    <property type="entry name" value="WSC_carb-bd"/>
</dbReference>
<organism evidence="11 12">
    <name type="scientific">Xylaria arbuscula</name>
    <dbReference type="NCBI Taxonomy" id="114810"/>
    <lineage>
        <taxon>Eukaryota</taxon>
        <taxon>Fungi</taxon>
        <taxon>Dikarya</taxon>
        <taxon>Ascomycota</taxon>
        <taxon>Pezizomycotina</taxon>
        <taxon>Sordariomycetes</taxon>
        <taxon>Xylariomycetidae</taxon>
        <taxon>Xylariales</taxon>
        <taxon>Xylariaceae</taxon>
        <taxon>Xylaria</taxon>
    </lineage>
</organism>
<keyword evidence="5 8" id="KW-0472">Membrane</keyword>
<keyword evidence="6" id="KW-0325">Glycoprotein</keyword>
<dbReference type="PANTHER" id="PTHR24269">
    <property type="entry name" value="KREMEN PROTEIN"/>
    <property type="match status" value="1"/>
</dbReference>
<dbReference type="VEuPathDB" id="FungiDB:F4678DRAFT_277537"/>
<evidence type="ECO:0000256" key="7">
    <source>
        <dbReference type="SAM" id="MobiDB-lite"/>
    </source>
</evidence>
<proteinExistence type="predicted"/>
<evidence type="ECO:0000259" key="10">
    <source>
        <dbReference type="PROSITE" id="PS51212"/>
    </source>
</evidence>
<dbReference type="InterPro" id="IPR051836">
    <property type="entry name" value="Kremen_rcpt"/>
</dbReference>
<evidence type="ECO:0000313" key="11">
    <source>
        <dbReference type="EMBL" id="KAJ3568292.1"/>
    </source>
</evidence>
<dbReference type="EMBL" id="JANPWZ010001150">
    <property type="protein sequence ID" value="KAJ3568292.1"/>
    <property type="molecule type" value="Genomic_DNA"/>
</dbReference>
<feature type="region of interest" description="Disordered" evidence="7">
    <location>
        <begin position="179"/>
        <end position="222"/>
    </location>
</feature>
<feature type="transmembrane region" description="Helical" evidence="8">
    <location>
        <begin position="223"/>
        <end position="247"/>
    </location>
</feature>
<evidence type="ECO:0000256" key="9">
    <source>
        <dbReference type="SAM" id="SignalP"/>
    </source>
</evidence>
<dbReference type="Proteomes" id="UP001148614">
    <property type="component" value="Unassembled WGS sequence"/>
</dbReference>
<feature type="chain" id="PRO_5040938172" description="WSC domain-containing protein" evidence="9">
    <location>
        <begin position="29"/>
        <end position="337"/>
    </location>
</feature>
<dbReference type="Pfam" id="PF01822">
    <property type="entry name" value="WSC"/>
    <property type="match status" value="1"/>
</dbReference>
<accession>A0A9W8NCF2</accession>
<dbReference type="AlphaFoldDB" id="A0A9W8NCF2"/>
<evidence type="ECO:0000256" key="1">
    <source>
        <dbReference type="ARBA" id="ARBA00004167"/>
    </source>
</evidence>
<feature type="region of interest" description="Disordered" evidence="7">
    <location>
        <begin position="293"/>
        <end position="337"/>
    </location>
</feature>
<evidence type="ECO:0000256" key="3">
    <source>
        <dbReference type="ARBA" id="ARBA00022729"/>
    </source>
</evidence>
<comment type="caution">
    <text evidence="11">The sequence shown here is derived from an EMBL/GenBank/DDBJ whole genome shotgun (WGS) entry which is preliminary data.</text>
</comment>
<gene>
    <name evidence="11" type="ORF">NPX13_g6470</name>
</gene>
<evidence type="ECO:0000313" key="12">
    <source>
        <dbReference type="Proteomes" id="UP001148614"/>
    </source>
</evidence>
<name>A0A9W8NCF2_9PEZI</name>
<keyword evidence="12" id="KW-1185">Reference proteome</keyword>
<feature type="compositionally biased region" description="Low complexity" evidence="7">
    <location>
        <begin position="183"/>
        <end position="208"/>
    </location>
</feature>
<keyword evidence="4 8" id="KW-1133">Transmembrane helix</keyword>
<comment type="subcellular location">
    <subcellularLocation>
        <location evidence="1">Membrane</location>
        <topology evidence="1">Single-pass membrane protein</topology>
    </subcellularLocation>
</comment>
<feature type="compositionally biased region" description="Polar residues" evidence="7">
    <location>
        <begin position="303"/>
        <end position="314"/>
    </location>
</feature>